<dbReference type="PANTHER" id="PTHR47784:SF5">
    <property type="entry name" value="STEROL UPTAKE CONTROL PROTEIN 2"/>
    <property type="match status" value="1"/>
</dbReference>
<dbReference type="Pfam" id="PF00172">
    <property type="entry name" value="Zn_clus"/>
    <property type="match status" value="1"/>
</dbReference>
<name>A0A8K0TFN1_9PEZI</name>
<dbReference type="OrthoDB" id="3546279at2759"/>
<dbReference type="GO" id="GO:0008270">
    <property type="term" value="F:zinc ion binding"/>
    <property type="evidence" value="ECO:0007669"/>
    <property type="project" value="InterPro"/>
</dbReference>
<keyword evidence="1" id="KW-0539">Nucleus</keyword>
<organism evidence="4 5">
    <name type="scientific">Plectosphaerella cucumerina</name>
    <dbReference type="NCBI Taxonomy" id="40658"/>
    <lineage>
        <taxon>Eukaryota</taxon>
        <taxon>Fungi</taxon>
        <taxon>Dikarya</taxon>
        <taxon>Ascomycota</taxon>
        <taxon>Pezizomycotina</taxon>
        <taxon>Sordariomycetes</taxon>
        <taxon>Hypocreomycetidae</taxon>
        <taxon>Glomerellales</taxon>
        <taxon>Plectosphaerellaceae</taxon>
        <taxon>Plectosphaerella</taxon>
    </lineage>
</organism>
<dbReference type="EMBL" id="JAGPXD010000004">
    <property type="protein sequence ID" value="KAH7357720.1"/>
    <property type="molecule type" value="Genomic_DNA"/>
</dbReference>
<dbReference type="Proteomes" id="UP000813385">
    <property type="component" value="Unassembled WGS sequence"/>
</dbReference>
<feature type="compositionally biased region" description="Low complexity" evidence="2">
    <location>
        <begin position="69"/>
        <end position="81"/>
    </location>
</feature>
<dbReference type="CDD" id="cd00067">
    <property type="entry name" value="GAL4"/>
    <property type="match status" value="1"/>
</dbReference>
<dbReference type="InterPro" id="IPR053157">
    <property type="entry name" value="Sterol_Uptake_Regulator"/>
</dbReference>
<dbReference type="InterPro" id="IPR021858">
    <property type="entry name" value="Fun_TF"/>
</dbReference>
<feature type="domain" description="Zn(2)-C6 fungal-type" evidence="3">
    <location>
        <begin position="22"/>
        <end position="51"/>
    </location>
</feature>
<dbReference type="GO" id="GO:0001228">
    <property type="term" value="F:DNA-binding transcription activator activity, RNA polymerase II-specific"/>
    <property type="evidence" value="ECO:0007669"/>
    <property type="project" value="TreeGrafter"/>
</dbReference>
<keyword evidence="5" id="KW-1185">Reference proteome</keyword>
<dbReference type="PANTHER" id="PTHR47784">
    <property type="entry name" value="STEROL UPTAKE CONTROL PROTEIN 2"/>
    <property type="match status" value="1"/>
</dbReference>
<comment type="caution">
    <text evidence="4">The sequence shown here is derived from an EMBL/GenBank/DDBJ whole genome shotgun (WGS) entry which is preliminary data.</text>
</comment>
<dbReference type="PROSITE" id="PS00463">
    <property type="entry name" value="ZN2_CY6_FUNGAL_1"/>
    <property type="match status" value="1"/>
</dbReference>
<dbReference type="SMART" id="SM00066">
    <property type="entry name" value="GAL4"/>
    <property type="match status" value="1"/>
</dbReference>
<sequence length="410" mass="45288">MPSMQPRSTQKKRLGLTKSRNGCVRCKRRRVKCDEKVPCSACARHQTSCSLEQPSSMFTPSHPVEKTLGSSSTPASTPSSGTDRLIDLLRSDLADESDCWVYTAELIFHYMSVACLPFLSNQDLAATFQVEIPREAVSHPFLLRFILAFSAFHMAHLHPDKHTHYVLLANGHQNHGLRGLREALGQPVTSINCHALYASSMFLALNKFAAFSSCDDGHIHDCGVSPIHRLINIFHLMHGMSAIVSSSQDDIQMGPLARMFAAARQVHDLDGTLLSLAERVHALQLSLNPEDEPDDNIRSVLISAVEALGQCIADARLKSGESSFAEARALFGWPRVVPALFLKLGRSGHPIALVVFAYYSCLLHFLRSTFWFFEGWAPALIECIMSKLEGSSWQEMMEWPASVVAGGQVS</sequence>
<evidence type="ECO:0000313" key="4">
    <source>
        <dbReference type="EMBL" id="KAH7357720.1"/>
    </source>
</evidence>
<protein>
    <recommendedName>
        <fullName evidence="3">Zn(2)-C6 fungal-type domain-containing protein</fullName>
    </recommendedName>
</protein>
<gene>
    <name evidence="4" type="ORF">B0T11DRAFT_354215</name>
</gene>
<dbReference type="PROSITE" id="PS50048">
    <property type="entry name" value="ZN2_CY6_FUNGAL_2"/>
    <property type="match status" value="1"/>
</dbReference>
<evidence type="ECO:0000313" key="5">
    <source>
        <dbReference type="Proteomes" id="UP000813385"/>
    </source>
</evidence>
<feature type="region of interest" description="Disordered" evidence="2">
    <location>
        <begin position="52"/>
        <end position="81"/>
    </location>
</feature>
<evidence type="ECO:0000256" key="1">
    <source>
        <dbReference type="ARBA" id="ARBA00023242"/>
    </source>
</evidence>
<dbReference type="AlphaFoldDB" id="A0A8K0TFN1"/>
<accession>A0A8K0TFN1</accession>
<dbReference type="InterPro" id="IPR036864">
    <property type="entry name" value="Zn2-C6_fun-type_DNA-bd_sf"/>
</dbReference>
<dbReference type="SUPFAM" id="SSF57701">
    <property type="entry name" value="Zn2/Cys6 DNA-binding domain"/>
    <property type="match status" value="1"/>
</dbReference>
<dbReference type="InterPro" id="IPR001138">
    <property type="entry name" value="Zn2Cys6_DnaBD"/>
</dbReference>
<dbReference type="Pfam" id="PF11951">
    <property type="entry name" value="Fungal_trans_2"/>
    <property type="match status" value="1"/>
</dbReference>
<proteinExistence type="predicted"/>
<dbReference type="Gene3D" id="4.10.240.10">
    <property type="entry name" value="Zn(2)-C6 fungal-type DNA-binding domain"/>
    <property type="match status" value="1"/>
</dbReference>
<evidence type="ECO:0000256" key="2">
    <source>
        <dbReference type="SAM" id="MobiDB-lite"/>
    </source>
</evidence>
<reference evidence="4" key="1">
    <citation type="journal article" date="2021" name="Nat. Commun.">
        <title>Genetic determinants of endophytism in the Arabidopsis root mycobiome.</title>
        <authorList>
            <person name="Mesny F."/>
            <person name="Miyauchi S."/>
            <person name="Thiergart T."/>
            <person name="Pickel B."/>
            <person name="Atanasova L."/>
            <person name="Karlsson M."/>
            <person name="Huettel B."/>
            <person name="Barry K.W."/>
            <person name="Haridas S."/>
            <person name="Chen C."/>
            <person name="Bauer D."/>
            <person name="Andreopoulos W."/>
            <person name="Pangilinan J."/>
            <person name="LaButti K."/>
            <person name="Riley R."/>
            <person name="Lipzen A."/>
            <person name="Clum A."/>
            <person name="Drula E."/>
            <person name="Henrissat B."/>
            <person name="Kohler A."/>
            <person name="Grigoriev I.V."/>
            <person name="Martin F.M."/>
            <person name="Hacquard S."/>
        </authorList>
    </citation>
    <scope>NUCLEOTIDE SEQUENCE</scope>
    <source>
        <strain evidence="4">MPI-CAGE-AT-0016</strain>
    </source>
</reference>
<evidence type="ECO:0000259" key="3">
    <source>
        <dbReference type="PROSITE" id="PS50048"/>
    </source>
</evidence>